<dbReference type="RefSeq" id="WP_132039087.1">
    <property type="nucleotide sequence ID" value="NZ_DOLB01000053.1"/>
</dbReference>
<dbReference type="InterPro" id="IPR006043">
    <property type="entry name" value="NCS2"/>
</dbReference>
<reference evidence="11 13" key="2">
    <citation type="submission" date="2019-03" db="EMBL/GenBank/DDBJ databases">
        <title>Genomic Encyclopedia of Type Strains, Phase IV (KMG-IV): sequencing the most valuable type-strain genomes for metagenomic binning, comparative biology and taxonomic classification.</title>
        <authorList>
            <person name="Goeker M."/>
        </authorList>
    </citation>
    <scope>NUCLEOTIDE SEQUENCE [LARGE SCALE GENOMIC DNA]</scope>
    <source>
        <strain evidence="11 13">DSM 13054</strain>
    </source>
</reference>
<dbReference type="Proteomes" id="UP000264445">
    <property type="component" value="Unassembled WGS sequence"/>
</dbReference>
<feature type="transmembrane region" description="Helical" evidence="9">
    <location>
        <begin position="62"/>
        <end position="84"/>
    </location>
</feature>
<evidence type="ECO:0000256" key="4">
    <source>
        <dbReference type="ARBA" id="ARBA00022475"/>
    </source>
</evidence>
<feature type="transmembrane region" description="Helical" evidence="9">
    <location>
        <begin position="146"/>
        <end position="170"/>
    </location>
</feature>
<keyword evidence="7 8" id="KW-0472">Membrane</keyword>
<evidence type="ECO:0000256" key="2">
    <source>
        <dbReference type="ARBA" id="ARBA00005697"/>
    </source>
</evidence>
<organism evidence="11 13">
    <name type="scientific">Caldanaerobacter subterraneus</name>
    <dbReference type="NCBI Taxonomy" id="911092"/>
    <lineage>
        <taxon>Bacteria</taxon>
        <taxon>Bacillati</taxon>
        <taxon>Bacillota</taxon>
        <taxon>Clostridia</taxon>
        <taxon>Thermoanaerobacterales</taxon>
        <taxon>Thermoanaerobacteraceae</taxon>
        <taxon>Caldanaerobacter</taxon>
    </lineage>
</organism>
<evidence type="ECO:0000256" key="8">
    <source>
        <dbReference type="PIRNR" id="PIRNR005353"/>
    </source>
</evidence>
<dbReference type="GO" id="GO:0005886">
    <property type="term" value="C:plasma membrane"/>
    <property type="evidence" value="ECO:0007669"/>
    <property type="project" value="UniProtKB-SubCell"/>
</dbReference>
<dbReference type="EMBL" id="SLWU01000004">
    <property type="protein sequence ID" value="TCO68007.1"/>
    <property type="molecule type" value="Genomic_DNA"/>
</dbReference>
<evidence type="ECO:0000313" key="10">
    <source>
        <dbReference type="EMBL" id="HBT48850.1"/>
    </source>
</evidence>
<feature type="transmembrane region" description="Helical" evidence="9">
    <location>
        <begin position="208"/>
        <end position="228"/>
    </location>
</feature>
<comment type="caution">
    <text evidence="11">The sequence shown here is derived from an EMBL/GenBank/DDBJ whole genome shotgun (WGS) entry which is preliminary data.</text>
</comment>
<dbReference type="Proteomes" id="UP000294886">
    <property type="component" value="Unassembled WGS sequence"/>
</dbReference>
<dbReference type="InterPro" id="IPR026033">
    <property type="entry name" value="Azg-like_bact_archaea"/>
</dbReference>
<dbReference type="PANTHER" id="PTHR43337:SF1">
    <property type="entry name" value="XANTHINE_URACIL PERMEASE C887.17-RELATED"/>
    <property type="match status" value="1"/>
</dbReference>
<dbReference type="PIRSF" id="PIRSF005353">
    <property type="entry name" value="PbuG"/>
    <property type="match status" value="1"/>
</dbReference>
<name>A0A101E445_9THEO</name>
<evidence type="ECO:0000256" key="9">
    <source>
        <dbReference type="SAM" id="Phobius"/>
    </source>
</evidence>
<dbReference type="EMBL" id="DOLB01000053">
    <property type="protein sequence ID" value="HBT48850.1"/>
    <property type="molecule type" value="Genomic_DNA"/>
</dbReference>
<reference evidence="10 12" key="1">
    <citation type="journal article" date="2018" name="Nat. Biotechnol.">
        <title>A standardized bacterial taxonomy based on genome phylogeny substantially revises the tree of life.</title>
        <authorList>
            <person name="Parks D.H."/>
            <person name="Chuvochina M."/>
            <person name="Waite D.W."/>
            <person name="Rinke C."/>
            <person name="Skarshewski A."/>
            <person name="Chaumeil P.A."/>
            <person name="Hugenholtz P."/>
        </authorList>
    </citation>
    <scope>NUCLEOTIDE SEQUENCE [LARGE SCALE GENOMIC DNA]</scope>
    <source>
        <strain evidence="10">UBA12544</strain>
    </source>
</reference>
<feature type="transmembrane region" description="Helical" evidence="9">
    <location>
        <begin position="442"/>
        <end position="459"/>
    </location>
</feature>
<keyword evidence="5 8" id="KW-0812">Transmembrane</keyword>
<feature type="transmembrane region" description="Helical" evidence="9">
    <location>
        <begin position="404"/>
        <end position="430"/>
    </location>
</feature>
<feature type="transmembrane region" description="Helical" evidence="9">
    <location>
        <begin position="182"/>
        <end position="201"/>
    </location>
</feature>
<evidence type="ECO:0000313" key="12">
    <source>
        <dbReference type="Proteomes" id="UP000264445"/>
    </source>
</evidence>
<sequence length="460" mass="49114">MEKVSKVRNKNFLENLANRIWRLENYNTNVKTEILAGITTFITMAYIMFVNPIILKEAGMDAGAVFVATCLSAAIGTFMMAFYANYPFAQAPGMGLNAFFTYTVVLTMGYSWQEALAAVFFSGIIFILITLFGIREMIVDAIPMSLKYAVSGGIGLFIAFIGLKNAGIIVANQATYIGFGDLTNPGTLLAIAGLFITAILMSRNIKGSILLGILITTVLGLFTGIVKLPSDFSVIKMPPSLAPTFLKLDIKGLLGIGENIGFISLVTSVLYVVLSFAFVDLFDTIGTFIGTGSKAGMLDENGKMPNMKKGLMADAIATTIGSLLGTSTVTTYVESAAGIAEGGRTGLTAFVTGILFLAALFFSPIALLVPTEATAPALIIVGVLMMGSIKKINFEDFTEAMPAFLTIIAMPFTFSIANGIAAGLIAYPIVKIASKKAKEIHPMVYFLAILFILRFITLSE</sequence>
<dbReference type="InterPro" id="IPR045018">
    <property type="entry name" value="Azg-like"/>
</dbReference>
<gene>
    <name evidence="10" type="ORF">DEA61_03135</name>
    <name evidence="11" type="ORF">EV203_10494</name>
</gene>
<comment type="subcellular location">
    <subcellularLocation>
        <location evidence="1 8">Cell membrane</location>
        <topology evidence="1 8">Multi-pass membrane protein</topology>
    </subcellularLocation>
</comment>
<keyword evidence="4 8" id="KW-1003">Cell membrane</keyword>
<evidence type="ECO:0000256" key="6">
    <source>
        <dbReference type="ARBA" id="ARBA00022989"/>
    </source>
</evidence>
<feature type="transmembrane region" description="Helical" evidence="9">
    <location>
        <begin position="115"/>
        <end position="134"/>
    </location>
</feature>
<evidence type="ECO:0000256" key="1">
    <source>
        <dbReference type="ARBA" id="ARBA00004651"/>
    </source>
</evidence>
<feature type="transmembrane region" description="Helical" evidence="9">
    <location>
        <begin position="375"/>
        <end position="392"/>
    </location>
</feature>
<keyword evidence="3 8" id="KW-0813">Transport</keyword>
<comment type="similarity">
    <text evidence="2 8">Belongs to the nucleobase:cation symporter-2 (NCS2) (TC 2.A.40) family. Azg-like subfamily.</text>
</comment>
<proteinExistence type="inferred from homology"/>
<dbReference type="PANTHER" id="PTHR43337">
    <property type="entry name" value="XANTHINE/URACIL PERMEASE C887.17-RELATED"/>
    <property type="match status" value="1"/>
</dbReference>
<feature type="transmembrane region" description="Helical" evidence="9">
    <location>
        <begin position="34"/>
        <end position="55"/>
    </location>
</feature>
<evidence type="ECO:0000313" key="11">
    <source>
        <dbReference type="EMBL" id="TCO68007.1"/>
    </source>
</evidence>
<accession>A0A101E445</accession>
<dbReference type="Pfam" id="PF00860">
    <property type="entry name" value="Xan_ur_permease"/>
    <property type="match status" value="1"/>
</dbReference>
<evidence type="ECO:0000256" key="7">
    <source>
        <dbReference type="ARBA" id="ARBA00023136"/>
    </source>
</evidence>
<feature type="transmembrane region" description="Helical" evidence="9">
    <location>
        <begin position="345"/>
        <end position="368"/>
    </location>
</feature>
<evidence type="ECO:0000256" key="5">
    <source>
        <dbReference type="ARBA" id="ARBA00022692"/>
    </source>
</evidence>
<evidence type="ECO:0000313" key="13">
    <source>
        <dbReference type="Proteomes" id="UP000294886"/>
    </source>
</evidence>
<dbReference type="GO" id="GO:0005345">
    <property type="term" value="F:purine nucleobase transmembrane transporter activity"/>
    <property type="evidence" value="ECO:0007669"/>
    <property type="project" value="TreeGrafter"/>
</dbReference>
<feature type="transmembrane region" description="Helical" evidence="9">
    <location>
        <begin position="269"/>
        <end position="290"/>
    </location>
</feature>
<keyword evidence="6 8" id="KW-1133">Transmembrane helix</keyword>
<evidence type="ECO:0000256" key="3">
    <source>
        <dbReference type="ARBA" id="ARBA00022448"/>
    </source>
</evidence>
<protein>
    <submittedName>
        <fullName evidence="11">AGZA family xanthine/uracil permease-like MFS transporter</fullName>
    </submittedName>
    <submittedName>
        <fullName evidence="10">NCS2 family permease</fullName>
    </submittedName>
</protein>
<dbReference type="AlphaFoldDB" id="A0A101E445"/>